<proteinExistence type="predicted"/>
<gene>
    <name evidence="1" type="ORF">PRUPE_7G010000</name>
</gene>
<dbReference type="AlphaFoldDB" id="A0A251N4P3"/>
<dbReference type="Gramene" id="ONH94312">
    <property type="protein sequence ID" value="ONH94312"/>
    <property type="gene ID" value="PRUPE_7G010000"/>
</dbReference>
<reference evidence="1 2" key="1">
    <citation type="journal article" date="2013" name="Nat. Genet.">
        <title>The high-quality draft genome of peach (Prunus persica) identifies unique patterns of genetic diversity, domestication and genome evolution.</title>
        <authorList>
            <consortium name="International Peach Genome Initiative"/>
            <person name="Verde I."/>
            <person name="Abbott A.G."/>
            <person name="Scalabrin S."/>
            <person name="Jung S."/>
            <person name="Shu S."/>
            <person name="Marroni F."/>
            <person name="Zhebentyayeva T."/>
            <person name="Dettori M.T."/>
            <person name="Grimwood J."/>
            <person name="Cattonaro F."/>
            <person name="Zuccolo A."/>
            <person name="Rossini L."/>
            <person name="Jenkins J."/>
            <person name="Vendramin E."/>
            <person name="Meisel L.A."/>
            <person name="Decroocq V."/>
            <person name="Sosinski B."/>
            <person name="Prochnik S."/>
            <person name="Mitros T."/>
            <person name="Policriti A."/>
            <person name="Cipriani G."/>
            <person name="Dondini L."/>
            <person name="Ficklin S."/>
            <person name="Goodstein D.M."/>
            <person name="Xuan P."/>
            <person name="Del Fabbro C."/>
            <person name="Aramini V."/>
            <person name="Copetti D."/>
            <person name="Gonzalez S."/>
            <person name="Horner D.S."/>
            <person name="Falchi R."/>
            <person name="Lucas S."/>
            <person name="Mica E."/>
            <person name="Maldonado J."/>
            <person name="Lazzari B."/>
            <person name="Bielenberg D."/>
            <person name="Pirona R."/>
            <person name="Miculan M."/>
            <person name="Barakat A."/>
            <person name="Testolin R."/>
            <person name="Stella A."/>
            <person name="Tartarini S."/>
            <person name="Tonutti P."/>
            <person name="Arus P."/>
            <person name="Orellana A."/>
            <person name="Wells C."/>
            <person name="Main D."/>
            <person name="Vizzotto G."/>
            <person name="Silva H."/>
            <person name="Salamini F."/>
            <person name="Schmutz J."/>
            <person name="Morgante M."/>
            <person name="Rokhsar D.S."/>
        </authorList>
    </citation>
    <scope>NUCLEOTIDE SEQUENCE [LARGE SCALE GENOMIC DNA]</scope>
    <source>
        <strain evidence="2">cv. Nemared</strain>
    </source>
</reference>
<protein>
    <submittedName>
        <fullName evidence="1">Uncharacterized protein</fullName>
    </submittedName>
</protein>
<keyword evidence="2" id="KW-1185">Reference proteome</keyword>
<organism evidence="1 2">
    <name type="scientific">Prunus persica</name>
    <name type="common">Peach</name>
    <name type="synonym">Amygdalus persica</name>
    <dbReference type="NCBI Taxonomy" id="3760"/>
    <lineage>
        <taxon>Eukaryota</taxon>
        <taxon>Viridiplantae</taxon>
        <taxon>Streptophyta</taxon>
        <taxon>Embryophyta</taxon>
        <taxon>Tracheophyta</taxon>
        <taxon>Spermatophyta</taxon>
        <taxon>Magnoliopsida</taxon>
        <taxon>eudicotyledons</taxon>
        <taxon>Gunneridae</taxon>
        <taxon>Pentapetalae</taxon>
        <taxon>rosids</taxon>
        <taxon>fabids</taxon>
        <taxon>Rosales</taxon>
        <taxon>Rosaceae</taxon>
        <taxon>Amygdaloideae</taxon>
        <taxon>Amygdaleae</taxon>
        <taxon>Prunus</taxon>
    </lineage>
</organism>
<accession>A0A251N4P3</accession>
<sequence length="87" mass="10632">MVFFLNVPSLVWLYVGNQKQKIITKYKKWVPNLPINCLIEKCRSIDKDPSIKVKQTREWKNHFYISIPFPLLSQSKRSFRKRQKMFW</sequence>
<dbReference type="Proteomes" id="UP000006882">
    <property type="component" value="Chromosome G7"/>
</dbReference>
<evidence type="ECO:0000313" key="1">
    <source>
        <dbReference type="EMBL" id="ONH94312.1"/>
    </source>
</evidence>
<dbReference type="EMBL" id="CM007657">
    <property type="protein sequence ID" value="ONH94312.1"/>
    <property type="molecule type" value="Genomic_DNA"/>
</dbReference>
<name>A0A251N4P3_PRUPE</name>
<evidence type="ECO:0000313" key="2">
    <source>
        <dbReference type="Proteomes" id="UP000006882"/>
    </source>
</evidence>